<dbReference type="GO" id="GO:1990404">
    <property type="term" value="F:NAD+-protein mono-ADP-ribosyltransferase activity"/>
    <property type="evidence" value="ECO:0007669"/>
    <property type="project" value="TreeGrafter"/>
</dbReference>
<evidence type="ECO:0000256" key="2">
    <source>
        <dbReference type="SAM" id="MobiDB-lite"/>
    </source>
</evidence>
<dbReference type="PANTHER" id="PTHR45740">
    <property type="entry name" value="POLY [ADP-RIBOSE] POLYMERASE"/>
    <property type="match status" value="1"/>
</dbReference>
<dbReference type="OrthoDB" id="6133115at2759"/>
<sequence length="320" mass="36145">MGGLFSGPQQEQQPTHTSLPTESTSYRPSSYARPRYEDSTSAQYQRYEDLRRKRLLEEERKLRAKMKAEQQYRIPISSSPLHRTVLQQPLAANWYPMSSNSVFIKVVVEQDTQEYNTVRNLFKKTTQKQFQIVQIERIQNPYLLGCYLLKKNEMEGLPGNDVKESRVFHGTKKSNVQSICENNFNWRLHGSGTGNRYGQGVSFSPISYYASHYSDKKAEVKVMFLVRVLISNCTVGDGNMTIPPLVRHIDNRNNTQRYDTAQKEGGHVIVKFCDKEYSIWISPPAAGSGTSGSPSIFSGVSSASTRDAEVPGDCGSGVYN</sequence>
<evidence type="ECO:0000256" key="1">
    <source>
        <dbReference type="RuleBase" id="RU362114"/>
    </source>
</evidence>
<keyword evidence="1" id="KW-0808">Transferase</keyword>
<organism evidence="4 5">
    <name type="scientific">Coptotermes formosanus</name>
    <name type="common">Formosan subterranean termite</name>
    <dbReference type="NCBI Taxonomy" id="36987"/>
    <lineage>
        <taxon>Eukaryota</taxon>
        <taxon>Metazoa</taxon>
        <taxon>Ecdysozoa</taxon>
        <taxon>Arthropoda</taxon>
        <taxon>Hexapoda</taxon>
        <taxon>Insecta</taxon>
        <taxon>Pterygota</taxon>
        <taxon>Neoptera</taxon>
        <taxon>Polyneoptera</taxon>
        <taxon>Dictyoptera</taxon>
        <taxon>Blattodea</taxon>
        <taxon>Blattoidea</taxon>
        <taxon>Termitoidae</taxon>
        <taxon>Rhinotermitidae</taxon>
        <taxon>Coptotermes</taxon>
    </lineage>
</organism>
<dbReference type="AlphaFoldDB" id="A0A6L2Q566"/>
<feature type="compositionally biased region" description="Low complexity" evidence="2">
    <location>
        <begin position="286"/>
        <end position="304"/>
    </location>
</feature>
<keyword evidence="5" id="KW-1185">Reference proteome</keyword>
<feature type="region of interest" description="Disordered" evidence="2">
    <location>
        <begin position="1"/>
        <end position="42"/>
    </location>
</feature>
<feature type="compositionally biased region" description="Polar residues" evidence="2">
    <location>
        <begin position="7"/>
        <end position="28"/>
    </location>
</feature>
<proteinExistence type="predicted"/>
<dbReference type="PANTHER" id="PTHR45740:SF2">
    <property type="entry name" value="POLY [ADP-RIBOSE] POLYMERASE"/>
    <property type="match status" value="1"/>
</dbReference>
<dbReference type="InterPro" id="IPR012317">
    <property type="entry name" value="Poly(ADP-ribose)pol_cat_dom"/>
</dbReference>
<evidence type="ECO:0000259" key="3">
    <source>
        <dbReference type="PROSITE" id="PS51059"/>
    </source>
</evidence>
<evidence type="ECO:0000313" key="4">
    <source>
        <dbReference type="EMBL" id="GFG37968.1"/>
    </source>
</evidence>
<keyword evidence="1" id="KW-0328">Glycosyltransferase</keyword>
<name>A0A6L2Q566_COPFO</name>
<dbReference type="PROSITE" id="PS51059">
    <property type="entry name" value="PARP_CATALYTIC"/>
    <property type="match status" value="1"/>
</dbReference>
<dbReference type="GO" id="GO:0003950">
    <property type="term" value="F:NAD+ poly-ADP-ribosyltransferase activity"/>
    <property type="evidence" value="ECO:0007669"/>
    <property type="project" value="UniProtKB-UniRule"/>
</dbReference>
<dbReference type="EC" id="2.4.2.-" evidence="1"/>
<feature type="domain" description="PARP catalytic" evidence="3">
    <location>
        <begin position="88"/>
        <end position="320"/>
    </location>
</feature>
<evidence type="ECO:0000313" key="5">
    <source>
        <dbReference type="Proteomes" id="UP000502823"/>
    </source>
</evidence>
<gene>
    <name evidence="4" type="ORF">Cfor_06618</name>
</gene>
<accession>A0A6L2Q566</accession>
<dbReference type="InParanoid" id="A0A6L2Q566"/>
<dbReference type="GO" id="GO:0005634">
    <property type="term" value="C:nucleus"/>
    <property type="evidence" value="ECO:0007669"/>
    <property type="project" value="TreeGrafter"/>
</dbReference>
<comment type="caution">
    <text evidence="4">The sequence shown here is derived from an EMBL/GenBank/DDBJ whole genome shotgun (WGS) entry which is preliminary data.</text>
</comment>
<dbReference type="EMBL" id="BLKM01000736">
    <property type="protein sequence ID" value="GFG37968.1"/>
    <property type="molecule type" value="Genomic_DNA"/>
</dbReference>
<dbReference type="InterPro" id="IPR051712">
    <property type="entry name" value="ARTD-AVP"/>
</dbReference>
<dbReference type="Pfam" id="PF00644">
    <property type="entry name" value="PARP"/>
    <property type="match status" value="1"/>
</dbReference>
<dbReference type="SUPFAM" id="SSF56399">
    <property type="entry name" value="ADP-ribosylation"/>
    <property type="match status" value="1"/>
</dbReference>
<keyword evidence="1" id="KW-0520">NAD</keyword>
<dbReference type="Gene3D" id="3.90.228.10">
    <property type="match status" value="1"/>
</dbReference>
<protein>
    <recommendedName>
        <fullName evidence="1">Poly [ADP-ribose] polymerase</fullName>
        <shortName evidence="1">PARP</shortName>
        <ecNumber evidence="1">2.4.2.-</ecNumber>
    </recommendedName>
</protein>
<reference evidence="5" key="1">
    <citation type="submission" date="2020-01" db="EMBL/GenBank/DDBJ databases">
        <title>Draft genome sequence of the Termite Coptotermes fromosanus.</title>
        <authorList>
            <person name="Itakura S."/>
            <person name="Yosikawa Y."/>
            <person name="Umezawa K."/>
        </authorList>
    </citation>
    <scope>NUCLEOTIDE SEQUENCE [LARGE SCALE GENOMIC DNA]</scope>
</reference>
<feature type="region of interest" description="Disordered" evidence="2">
    <location>
        <begin position="286"/>
        <end position="320"/>
    </location>
</feature>
<dbReference type="Proteomes" id="UP000502823">
    <property type="component" value="Unassembled WGS sequence"/>
</dbReference>